<sequence length="101" mass="10853">MEWTFVLVPIVGMLVAIVAILAEHREKMAMIERGLNPKDLKPPALPQDLLKGSLVLAGMGVGLLLTQLVGRVTPWLLLPAFLFVGIGGGLVASFFLTRSMS</sequence>
<feature type="transmembrane region" description="Helical" evidence="1">
    <location>
        <begin position="75"/>
        <end position="96"/>
    </location>
</feature>
<evidence type="ECO:0000256" key="1">
    <source>
        <dbReference type="SAM" id="Phobius"/>
    </source>
</evidence>
<feature type="transmembrane region" description="Helical" evidence="1">
    <location>
        <begin position="49"/>
        <end position="69"/>
    </location>
</feature>
<name>A0A7V4DG87_9BACT</name>
<accession>A0A7V4DG87</accession>
<dbReference type="InterPro" id="IPR046216">
    <property type="entry name" value="DUF6249"/>
</dbReference>
<keyword evidence="1" id="KW-0472">Membrane</keyword>
<evidence type="ECO:0000259" key="2">
    <source>
        <dbReference type="Pfam" id="PF19762"/>
    </source>
</evidence>
<dbReference type="AlphaFoldDB" id="A0A7V4DG87"/>
<comment type="caution">
    <text evidence="3">The sequence shown here is derived from an EMBL/GenBank/DDBJ whole genome shotgun (WGS) entry which is preliminary data.</text>
</comment>
<gene>
    <name evidence="3" type="ORF">ENU96_04480</name>
</gene>
<dbReference type="EMBL" id="DTEN01000178">
    <property type="protein sequence ID" value="HGI74913.1"/>
    <property type="molecule type" value="Genomic_DNA"/>
</dbReference>
<feature type="transmembrane region" description="Helical" evidence="1">
    <location>
        <begin position="6"/>
        <end position="23"/>
    </location>
</feature>
<evidence type="ECO:0000313" key="3">
    <source>
        <dbReference type="EMBL" id="HGI74913.1"/>
    </source>
</evidence>
<reference evidence="3" key="1">
    <citation type="journal article" date="2020" name="mSystems">
        <title>Genome- and Community-Level Interaction Insights into Carbon Utilization and Element Cycling Functions of Hydrothermarchaeota in Hydrothermal Sediment.</title>
        <authorList>
            <person name="Zhou Z."/>
            <person name="Liu Y."/>
            <person name="Xu W."/>
            <person name="Pan J."/>
            <person name="Luo Z.H."/>
            <person name="Li M."/>
        </authorList>
    </citation>
    <scope>NUCLEOTIDE SEQUENCE [LARGE SCALE GENOMIC DNA]</scope>
    <source>
        <strain evidence="3">SpSt-716</strain>
    </source>
</reference>
<feature type="domain" description="DUF6249" evidence="2">
    <location>
        <begin position="5"/>
        <end position="97"/>
    </location>
</feature>
<organism evidence="3">
    <name type="scientific">Candidatus Caldatribacterium californiense</name>
    <dbReference type="NCBI Taxonomy" id="1454726"/>
    <lineage>
        <taxon>Bacteria</taxon>
        <taxon>Pseudomonadati</taxon>
        <taxon>Atribacterota</taxon>
        <taxon>Atribacteria</taxon>
        <taxon>Atribacterales</taxon>
        <taxon>Candidatus Caldatribacteriaceae</taxon>
        <taxon>Candidatus Caldatribacterium</taxon>
    </lineage>
</organism>
<keyword evidence="1" id="KW-0812">Transmembrane</keyword>
<protein>
    <recommendedName>
        <fullName evidence="2">DUF6249 domain-containing protein</fullName>
    </recommendedName>
</protein>
<proteinExistence type="predicted"/>
<dbReference type="Pfam" id="PF19762">
    <property type="entry name" value="DUF6249"/>
    <property type="match status" value="1"/>
</dbReference>
<keyword evidence="1" id="KW-1133">Transmembrane helix</keyword>